<dbReference type="Pfam" id="PF25601">
    <property type="entry name" value="AAA_lid_14"/>
    <property type="match status" value="1"/>
</dbReference>
<protein>
    <submittedName>
        <fullName evidence="8">Transcriptional regulator of acetoin/glycerol metabolism</fullName>
    </submittedName>
</protein>
<dbReference type="SUPFAM" id="SSF55781">
    <property type="entry name" value="GAF domain-like"/>
    <property type="match status" value="1"/>
</dbReference>
<evidence type="ECO:0000256" key="4">
    <source>
        <dbReference type="ARBA" id="ARBA00023125"/>
    </source>
</evidence>
<evidence type="ECO:0000313" key="9">
    <source>
        <dbReference type="Proteomes" id="UP001265700"/>
    </source>
</evidence>
<dbReference type="InterPro" id="IPR025943">
    <property type="entry name" value="Sigma_54_int_dom_ATP-bd_2"/>
</dbReference>
<dbReference type="EMBL" id="JAVDWU010000002">
    <property type="protein sequence ID" value="MDR7149162.1"/>
    <property type="molecule type" value="Genomic_DNA"/>
</dbReference>
<dbReference type="Pfam" id="PF01590">
    <property type="entry name" value="GAF"/>
    <property type="match status" value="1"/>
</dbReference>
<dbReference type="SUPFAM" id="SSF52540">
    <property type="entry name" value="P-loop containing nucleoside triphosphate hydrolases"/>
    <property type="match status" value="1"/>
</dbReference>
<feature type="region of interest" description="Disordered" evidence="6">
    <location>
        <begin position="344"/>
        <end position="375"/>
    </location>
</feature>
<evidence type="ECO:0000256" key="1">
    <source>
        <dbReference type="ARBA" id="ARBA00022741"/>
    </source>
</evidence>
<feature type="region of interest" description="Disordered" evidence="6">
    <location>
        <begin position="1"/>
        <end position="67"/>
    </location>
</feature>
<dbReference type="Pfam" id="PF02954">
    <property type="entry name" value="HTH_8"/>
    <property type="match status" value="1"/>
</dbReference>
<dbReference type="PANTHER" id="PTHR32071">
    <property type="entry name" value="TRANSCRIPTIONAL REGULATORY PROTEIN"/>
    <property type="match status" value="1"/>
</dbReference>
<keyword evidence="3" id="KW-0805">Transcription regulation</keyword>
<comment type="caution">
    <text evidence="8">The sequence shown here is derived from an EMBL/GenBank/DDBJ whole genome shotgun (WGS) entry which is preliminary data.</text>
</comment>
<keyword evidence="5" id="KW-0804">Transcription</keyword>
<dbReference type="Gene3D" id="3.30.450.40">
    <property type="match status" value="1"/>
</dbReference>
<accession>A0ABU1WJN4</accession>
<dbReference type="Gene3D" id="1.10.10.60">
    <property type="entry name" value="Homeodomain-like"/>
    <property type="match status" value="1"/>
</dbReference>
<dbReference type="InterPro" id="IPR029016">
    <property type="entry name" value="GAF-like_dom_sf"/>
</dbReference>
<feature type="region of interest" description="Disordered" evidence="6">
    <location>
        <begin position="651"/>
        <end position="671"/>
    </location>
</feature>
<dbReference type="InterPro" id="IPR025662">
    <property type="entry name" value="Sigma_54_int_dom_ATP-bd_1"/>
</dbReference>
<evidence type="ECO:0000313" key="8">
    <source>
        <dbReference type="EMBL" id="MDR7149162.1"/>
    </source>
</evidence>
<keyword evidence="2" id="KW-0067">ATP-binding</keyword>
<feature type="domain" description="Sigma-54 factor interaction" evidence="7">
    <location>
        <begin position="387"/>
        <end position="614"/>
    </location>
</feature>
<dbReference type="Proteomes" id="UP001265700">
    <property type="component" value="Unassembled WGS sequence"/>
</dbReference>
<evidence type="ECO:0000256" key="6">
    <source>
        <dbReference type="SAM" id="MobiDB-lite"/>
    </source>
</evidence>
<evidence type="ECO:0000259" key="7">
    <source>
        <dbReference type="PROSITE" id="PS50045"/>
    </source>
</evidence>
<dbReference type="InterPro" id="IPR002197">
    <property type="entry name" value="HTH_Fis"/>
</dbReference>
<dbReference type="PROSITE" id="PS00675">
    <property type="entry name" value="SIGMA54_INTERACT_1"/>
    <property type="match status" value="1"/>
</dbReference>
<gene>
    <name evidence="8" type="ORF">J2W49_001111</name>
</gene>
<dbReference type="SMART" id="SM00382">
    <property type="entry name" value="AAA"/>
    <property type="match status" value="1"/>
</dbReference>
<dbReference type="InterPro" id="IPR009057">
    <property type="entry name" value="Homeodomain-like_sf"/>
</dbReference>
<feature type="compositionally biased region" description="Acidic residues" evidence="6">
    <location>
        <begin position="1"/>
        <end position="10"/>
    </location>
</feature>
<keyword evidence="1" id="KW-0547">Nucleotide-binding</keyword>
<sequence>MSQDQQDTDETTPLLAPRDAPWGMDYWGGFPTDPGDDMSAGIHTRPDGGSVGTAPAGASPNPDLIDQSHQRSASYGLTTQAEPDFSSPSRGLLNDALDENRFLFQHAAPVMETLYDQIVNTHSMVLLTSARGMVLHSLGDTDFLEKASRVALTPGMDWSEQNKGTNAIGTALTEEEALTVHGSQHYLNANKFLTCSAAPIFDPYGQVIGALDVTGDHRSFHQHTLALVRMSAQMIENHMFADIFPKAIRIHFHTRSEFLGTLVEGIAVFSPEGRFISANRSGQFQIGLPFAALKAHTFSSLFGIPISALFDLFSGTLPNPKQLLLHNGVSVWCRVKVKAAAHPWSAVRSTPDQEPSAAGETAGQSTSSPLPTRSTGKRAQLSSLQYLDTGDPQVSSVIHKLRMVSGKDIPVMILGETGTGKDLLAQAIHGDSNRCGQPFVSVNCASIPETLIESELFGYEEGAFTGARKKGAIGKILQANGGTLFLDEIGDMPKHLQARLLRVLQERRVSPLGAGKEVEVDVAVVCATHKNIKDMIARGDFREDLYYRLNGLVVRLPALRERSDFELVVRKILKALCENGEQVGISAEVMNIFKRYHWPGNFRQLHNLLRTAVVMVGCQGVIELSHMPDDFMEELEHGLPHPIPPRLMGSIGSAQPLPDEPNTAPIPEPVVPEGTRLEDVALSAMAQMLRLHKGNVSAAAKALGVSRNTIYRKKDLLPPGTL</sequence>
<dbReference type="InterPro" id="IPR003593">
    <property type="entry name" value="AAA+_ATPase"/>
</dbReference>
<evidence type="ECO:0000256" key="5">
    <source>
        <dbReference type="ARBA" id="ARBA00023163"/>
    </source>
</evidence>
<dbReference type="PANTHER" id="PTHR32071:SF77">
    <property type="entry name" value="TRANSCRIPTIONAL REGULATORY PROTEIN"/>
    <property type="match status" value="1"/>
</dbReference>
<feature type="compositionally biased region" description="Polar residues" evidence="6">
    <location>
        <begin position="362"/>
        <end position="374"/>
    </location>
</feature>
<keyword evidence="4" id="KW-0238">DNA-binding</keyword>
<dbReference type="Pfam" id="PF00158">
    <property type="entry name" value="Sigma54_activat"/>
    <property type="match status" value="1"/>
</dbReference>
<dbReference type="InterPro" id="IPR027417">
    <property type="entry name" value="P-loop_NTPase"/>
</dbReference>
<dbReference type="InterPro" id="IPR003018">
    <property type="entry name" value="GAF"/>
</dbReference>
<dbReference type="Gene3D" id="3.40.50.300">
    <property type="entry name" value="P-loop containing nucleotide triphosphate hydrolases"/>
    <property type="match status" value="1"/>
</dbReference>
<dbReference type="InterPro" id="IPR058031">
    <property type="entry name" value="AAA_lid_NorR"/>
</dbReference>
<dbReference type="InterPro" id="IPR002078">
    <property type="entry name" value="Sigma_54_int"/>
</dbReference>
<keyword evidence="9" id="KW-1185">Reference proteome</keyword>
<dbReference type="SUPFAM" id="SSF46689">
    <property type="entry name" value="Homeodomain-like"/>
    <property type="match status" value="1"/>
</dbReference>
<name>A0ABU1WJN4_9BURK</name>
<dbReference type="PROSITE" id="PS50045">
    <property type="entry name" value="SIGMA54_INTERACT_4"/>
    <property type="match status" value="1"/>
</dbReference>
<reference evidence="8 9" key="1">
    <citation type="submission" date="2023-07" db="EMBL/GenBank/DDBJ databases">
        <title>Sorghum-associated microbial communities from plants grown in Nebraska, USA.</title>
        <authorList>
            <person name="Schachtman D."/>
        </authorList>
    </citation>
    <scope>NUCLEOTIDE SEQUENCE [LARGE SCALE GENOMIC DNA]</scope>
    <source>
        <strain evidence="8 9">4249</strain>
    </source>
</reference>
<organism evidence="8 9">
    <name type="scientific">Hydrogenophaga palleronii</name>
    <dbReference type="NCBI Taxonomy" id="65655"/>
    <lineage>
        <taxon>Bacteria</taxon>
        <taxon>Pseudomonadati</taxon>
        <taxon>Pseudomonadota</taxon>
        <taxon>Betaproteobacteria</taxon>
        <taxon>Burkholderiales</taxon>
        <taxon>Comamonadaceae</taxon>
        <taxon>Hydrogenophaga</taxon>
    </lineage>
</organism>
<proteinExistence type="predicted"/>
<dbReference type="Gene3D" id="1.10.8.60">
    <property type="match status" value="1"/>
</dbReference>
<evidence type="ECO:0000256" key="3">
    <source>
        <dbReference type="ARBA" id="ARBA00023015"/>
    </source>
</evidence>
<dbReference type="PROSITE" id="PS00676">
    <property type="entry name" value="SIGMA54_INTERACT_2"/>
    <property type="match status" value="1"/>
</dbReference>
<evidence type="ECO:0000256" key="2">
    <source>
        <dbReference type="ARBA" id="ARBA00022840"/>
    </source>
</evidence>
<dbReference type="CDD" id="cd00009">
    <property type="entry name" value="AAA"/>
    <property type="match status" value="1"/>
</dbReference>